<gene>
    <name evidence="2" type="ORF">A21D_00010</name>
</gene>
<evidence type="ECO:0000259" key="1">
    <source>
        <dbReference type="SMART" id="SM00507"/>
    </source>
</evidence>
<dbReference type="EMBL" id="CP018622">
    <property type="protein sequence ID" value="AUJ23126.1"/>
    <property type="molecule type" value="Genomic_DNA"/>
</dbReference>
<feature type="domain" description="HNH nuclease" evidence="1">
    <location>
        <begin position="23"/>
        <end position="91"/>
    </location>
</feature>
<dbReference type="SMART" id="SM00507">
    <property type="entry name" value="HNHc"/>
    <property type="match status" value="1"/>
</dbReference>
<accession>A0A2K9ITN6</accession>
<reference evidence="3" key="1">
    <citation type="submission" date="2016-11" db="EMBL/GenBank/DDBJ databases">
        <title>Complete genome sequence of Virgibacillus pantothenticus 21D, a halophilic bacterium isolated from the deep hypersaline anoxic basin Discovery in the Mediterranean Sea.</title>
        <authorList>
            <person name="Zeaiter Z."/>
            <person name="Booth J.M."/>
            <person name="Prosdocimi E.M."/>
            <person name="Mapelli F."/>
            <person name="Fusi M."/>
            <person name="Daffonchio D."/>
            <person name="Borin S."/>
            <person name="Crotti E."/>
        </authorList>
    </citation>
    <scope>NUCLEOTIDE SEQUENCE [LARGE SCALE GENOMIC DNA]</scope>
    <source>
        <strain evidence="3">21D</strain>
    </source>
</reference>
<dbReference type="Gene3D" id="1.10.30.50">
    <property type="match status" value="1"/>
</dbReference>
<evidence type="ECO:0000313" key="2">
    <source>
        <dbReference type="EMBL" id="AUJ23126.1"/>
    </source>
</evidence>
<dbReference type="Proteomes" id="UP000234237">
    <property type="component" value="Chromosome"/>
</dbReference>
<dbReference type="RefSeq" id="WP_101932323.1">
    <property type="nucleotide sequence ID" value="NZ_CP018622.1"/>
</dbReference>
<proteinExistence type="predicted"/>
<dbReference type="KEGG" id="vpn:A21D_00010"/>
<name>A0A2K9ITN6_9BACI</name>
<protein>
    <recommendedName>
        <fullName evidence="1">HNH nuclease domain-containing protein</fullName>
    </recommendedName>
</protein>
<dbReference type="AlphaFoldDB" id="A0A2K9ITN6"/>
<dbReference type="STRING" id="302167.GCA_900166595_02855"/>
<organism evidence="2 3">
    <name type="scientific">Virgibacillus dokdonensis</name>
    <dbReference type="NCBI Taxonomy" id="302167"/>
    <lineage>
        <taxon>Bacteria</taxon>
        <taxon>Bacillati</taxon>
        <taxon>Bacillota</taxon>
        <taxon>Bacilli</taxon>
        <taxon>Bacillales</taxon>
        <taxon>Bacillaceae</taxon>
        <taxon>Virgibacillus</taxon>
    </lineage>
</organism>
<dbReference type="InterPro" id="IPR003615">
    <property type="entry name" value="HNH_nuc"/>
</dbReference>
<evidence type="ECO:0000313" key="3">
    <source>
        <dbReference type="Proteomes" id="UP000234237"/>
    </source>
</evidence>
<sequence>MPTIEYKTDKQKKSFYNSRAWRKLRQQALERDNYECQWCKREGKVTVDSIKEEGKRKEIVLNVDHKYPIEHYPKLALILDNLETLCIYHHNVKEGRTIDKISRNKNKKKRWDDEWW</sequence>